<name>A0A550CIH4_9AGAR</name>
<dbReference type="AlphaFoldDB" id="A0A550CIH4"/>
<gene>
    <name evidence="3" type="ORF">BD626DRAFT_492468</name>
</gene>
<dbReference type="InterPro" id="IPR045338">
    <property type="entry name" value="DUF6535"/>
</dbReference>
<keyword evidence="1" id="KW-1133">Transmembrane helix</keyword>
<organism evidence="3 4">
    <name type="scientific">Schizophyllum amplum</name>
    <dbReference type="NCBI Taxonomy" id="97359"/>
    <lineage>
        <taxon>Eukaryota</taxon>
        <taxon>Fungi</taxon>
        <taxon>Dikarya</taxon>
        <taxon>Basidiomycota</taxon>
        <taxon>Agaricomycotina</taxon>
        <taxon>Agaricomycetes</taxon>
        <taxon>Agaricomycetidae</taxon>
        <taxon>Agaricales</taxon>
        <taxon>Schizophyllaceae</taxon>
        <taxon>Schizophyllum</taxon>
    </lineage>
</organism>
<protein>
    <recommendedName>
        <fullName evidence="2">DUF6535 domain-containing protein</fullName>
    </recommendedName>
</protein>
<reference evidence="3 4" key="1">
    <citation type="journal article" date="2019" name="New Phytol.">
        <title>Comparative genomics reveals unique wood-decay strategies and fruiting body development in the Schizophyllaceae.</title>
        <authorList>
            <person name="Almasi E."/>
            <person name="Sahu N."/>
            <person name="Krizsan K."/>
            <person name="Balint B."/>
            <person name="Kovacs G.M."/>
            <person name="Kiss B."/>
            <person name="Cseklye J."/>
            <person name="Drula E."/>
            <person name="Henrissat B."/>
            <person name="Nagy I."/>
            <person name="Chovatia M."/>
            <person name="Adam C."/>
            <person name="LaButti K."/>
            <person name="Lipzen A."/>
            <person name="Riley R."/>
            <person name="Grigoriev I.V."/>
            <person name="Nagy L.G."/>
        </authorList>
    </citation>
    <scope>NUCLEOTIDE SEQUENCE [LARGE SCALE GENOMIC DNA]</scope>
    <source>
        <strain evidence="3 4">NL-1724</strain>
    </source>
</reference>
<evidence type="ECO:0000256" key="1">
    <source>
        <dbReference type="SAM" id="Phobius"/>
    </source>
</evidence>
<evidence type="ECO:0000259" key="2">
    <source>
        <dbReference type="Pfam" id="PF20153"/>
    </source>
</evidence>
<feature type="transmembrane region" description="Helical" evidence="1">
    <location>
        <begin position="219"/>
        <end position="241"/>
    </location>
</feature>
<dbReference type="Pfam" id="PF20153">
    <property type="entry name" value="DUF6535"/>
    <property type="match status" value="1"/>
</dbReference>
<keyword evidence="1" id="KW-0812">Transmembrane</keyword>
<comment type="caution">
    <text evidence="3">The sequence shown here is derived from an EMBL/GenBank/DDBJ whole genome shotgun (WGS) entry which is preliminary data.</text>
</comment>
<dbReference type="EMBL" id="VDMD01000007">
    <property type="protein sequence ID" value="TRM64621.1"/>
    <property type="molecule type" value="Genomic_DNA"/>
</dbReference>
<evidence type="ECO:0000313" key="3">
    <source>
        <dbReference type="EMBL" id="TRM64621.1"/>
    </source>
</evidence>
<proteinExistence type="predicted"/>
<keyword evidence="4" id="KW-1185">Reference proteome</keyword>
<feature type="transmembrane region" description="Helical" evidence="1">
    <location>
        <begin position="92"/>
        <end position="109"/>
    </location>
</feature>
<sequence>MPILRGHPSRTNIGINFSEDTNNAYASNPGAGNVFGTPRRDFRTYDYDAVRHGPDPPFAGAGPNARVWHMYAGEVMAYDLDTVNGWKDNLDVFLVFVGLFSTIVTSFLVQSSQALQDFGMINASLLIELIAVQRAVASGLSPEDIPPSPYSGDSRTGQTIDIVVNALWIASLTISLASALVAVLAKQWLHHYAAAASGTQRDRVLLQQCRFMALEQWHIPFIVGMLPLMLHVSLFLFWAGLASLRSYPAPHWCST</sequence>
<dbReference type="Proteomes" id="UP000320762">
    <property type="component" value="Unassembled WGS sequence"/>
</dbReference>
<feature type="transmembrane region" description="Helical" evidence="1">
    <location>
        <begin position="162"/>
        <end position="185"/>
    </location>
</feature>
<keyword evidence="1" id="KW-0472">Membrane</keyword>
<evidence type="ECO:0000313" key="4">
    <source>
        <dbReference type="Proteomes" id="UP000320762"/>
    </source>
</evidence>
<dbReference type="OrthoDB" id="3235960at2759"/>
<feature type="domain" description="DUF6535" evidence="2">
    <location>
        <begin position="68"/>
        <end position="242"/>
    </location>
</feature>
<accession>A0A550CIH4</accession>